<keyword evidence="1" id="KW-0472">Membrane</keyword>
<evidence type="ECO:0000313" key="3">
    <source>
        <dbReference type="Proteomes" id="UP000034794"/>
    </source>
</evidence>
<keyword evidence="1" id="KW-1133">Transmembrane helix</keyword>
<feature type="transmembrane region" description="Helical" evidence="1">
    <location>
        <begin position="61"/>
        <end position="84"/>
    </location>
</feature>
<name>A0A0G1RS43_9BACT</name>
<organism evidence="2 3">
    <name type="scientific">Candidatus Collierbacteria bacterium GW2011_GWA2_46_26</name>
    <dbReference type="NCBI Taxonomy" id="1618381"/>
    <lineage>
        <taxon>Bacteria</taxon>
        <taxon>Candidatus Collieribacteriota</taxon>
    </lineage>
</organism>
<dbReference type="Proteomes" id="UP000034794">
    <property type="component" value="Unassembled WGS sequence"/>
</dbReference>
<reference evidence="2 3" key="1">
    <citation type="journal article" date="2015" name="Nature">
        <title>rRNA introns, odd ribosomes, and small enigmatic genomes across a large radiation of phyla.</title>
        <authorList>
            <person name="Brown C.T."/>
            <person name="Hug L.A."/>
            <person name="Thomas B.C."/>
            <person name="Sharon I."/>
            <person name="Castelle C.J."/>
            <person name="Singh A."/>
            <person name="Wilkins M.J."/>
            <person name="Williams K.H."/>
            <person name="Banfield J.F."/>
        </authorList>
    </citation>
    <scope>NUCLEOTIDE SEQUENCE [LARGE SCALE GENOMIC DNA]</scope>
</reference>
<comment type="caution">
    <text evidence="2">The sequence shown here is derived from an EMBL/GenBank/DDBJ whole genome shotgun (WGS) entry which is preliminary data.</text>
</comment>
<feature type="transmembrane region" description="Helical" evidence="1">
    <location>
        <begin position="6"/>
        <end position="24"/>
    </location>
</feature>
<keyword evidence="1" id="KW-0812">Transmembrane</keyword>
<proteinExistence type="predicted"/>
<gene>
    <name evidence="2" type="ORF">UX47_C0007G0012</name>
</gene>
<sequence>MLLYGFLILLGSIVLLVLDIKLIMENDKTNLFLKMLGGLFIPAIFWINVLNFGANFLPTLLSIPGVQAVGPIIGIILVIGYIFLRITLK</sequence>
<protein>
    <submittedName>
        <fullName evidence="2">Uncharacterized protein</fullName>
    </submittedName>
</protein>
<evidence type="ECO:0000313" key="2">
    <source>
        <dbReference type="EMBL" id="KKU32768.1"/>
    </source>
</evidence>
<accession>A0A0G1RS43</accession>
<dbReference type="EMBL" id="LCMI01000007">
    <property type="protein sequence ID" value="KKU32768.1"/>
    <property type="molecule type" value="Genomic_DNA"/>
</dbReference>
<dbReference type="AlphaFoldDB" id="A0A0G1RS43"/>
<evidence type="ECO:0000256" key="1">
    <source>
        <dbReference type="SAM" id="Phobius"/>
    </source>
</evidence>
<feature type="transmembrane region" description="Helical" evidence="1">
    <location>
        <begin position="31"/>
        <end position="49"/>
    </location>
</feature>